<evidence type="ECO:0000256" key="6">
    <source>
        <dbReference type="ARBA" id="ARBA00023098"/>
    </source>
</evidence>
<comment type="similarity">
    <text evidence="2 8">Belongs to the short-chain dehydrogenases/reductases (SDR) family. FabI subfamily.</text>
</comment>
<dbReference type="GO" id="GO:0004318">
    <property type="term" value="F:enoyl-[acyl-carrier-protein] reductase (NADH) activity"/>
    <property type="evidence" value="ECO:0007669"/>
    <property type="project" value="UniProtKB-EC"/>
</dbReference>
<evidence type="ECO:0000256" key="3">
    <source>
        <dbReference type="ARBA" id="ARBA00022516"/>
    </source>
</evidence>
<feature type="binding site" evidence="11">
    <location>
        <position position="93"/>
    </location>
    <ligand>
        <name>NAD(+)</name>
        <dbReference type="ChEBI" id="CHEBI:57540"/>
    </ligand>
</feature>
<dbReference type="PANTHER" id="PTHR43159">
    <property type="entry name" value="ENOYL-[ACYL-CARRIER-PROTEIN] REDUCTASE"/>
    <property type="match status" value="1"/>
</dbReference>
<evidence type="ECO:0000313" key="12">
    <source>
        <dbReference type="EMBL" id="RCX09610.1"/>
    </source>
</evidence>
<evidence type="ECO:0000256" key="4">
    <source>
        <dbReference type="ARBA" id="ARBA00022832"/>
    </source>
</evidence>
<evidence type="ECO:0000256" key="11">
    <source>
        <dbReference type="PIRSR" id="PIRSR000094-3"/>
    </source>
</evidence>
<evidence type="ECO:0000256" key="8">
    <source>
        <dbReference type="PIRNR" id="PIRNR000094"/>
    </source>
</evidence>
<keyword evidence="5 8" id="KW-0560">Oxidoreductase</keyword>
<evidence type="ECO:0000256" key="10">
    <source>
        <dbReference type="PIRSR" id="PIRSR000094-2"/>
    </source>
</evidence>
<evidence type="ECO:0000313" key="13">
    <source>
        <dbReference type="Proteomes" id="UP000253034"/>
    </source>
</evidence>
<keyword evidence="6" id="KW-0443">Lipid metabolism</keyword>
<evidence type="ECO:0000256" key="7">
    <source>
        <dbReference type="ARBA" id="ARBA00023160"/>
    </source>
</evidence>
<dbReference type="EC" id="1.3.1.9" evidence="8"/>
<feature type="binding site" evidence="11">
    <location>
        <position position="163"/>
    </location>
    <ligand>
        <name>NAD(+)</name>
        <dbReference type="ChEBI" id="CHEBI:57540"/>
    </ligand>
</feature>
<feature type="binding site" evidence="10">
    <location>
        <position position="96"/>
    </location>
    <ligand>
        <name>substrate</name>
    </ligand>
</feature>
<feature type="active site" description="Proton acceptor" evidence="9">
    <location>
        <position position="146"/>
    </location>
</feature>
<dbReference type="InterPro" id="IPR014358">
    <property type="entry name" value="Enoyl-ACP_Rdtase_NADH"/>
</dbReference>
<dbReference type="Gene3D" id="3.40.50.720">
    <property type="entry name" value="NAD(P)-binding Rossmann-like Domain"/>
    <property type="match status" value="1"/>
</dbReference>
<protein>
    <recommendedName>
        <fullName evidence="8">Enoyl-[acyl-carrier-protein] reductase [NADH]</fullName>
        <ecNumber evidence="8">1.3.1.9</ecNumber>
    </recommendedName>
</protein>
<dbReference type="RefSeq" id="WP_114299759.1">
    <property type="nucleotide sequence ID" value="NZ_QPJT01000034.1"/>
</dbReference>
<evidence type="ECO:0000256" key="5">
    <source>
        <dbReference type="ARBA" id="ARBA00023002"/>
    </source>
</evidence>
<dbReference type="AlphaFoldDB" id="A0A369AJR9"/>
<feature type="binding site" evidence="11">
    <location>
        <position position="14"/>
    </location>
    <ligand>
        <name>NAD(+)</name>
        <dbReference type="ChEBI" id="CHEBI:57540"/>
    </ligand>
</feature>
<keyword evidence="3 8" id="KW-0444">Lipid biosynthesis</keyword>
<dbReference type="OrthoDB" id="9803628at2"/>
<gene>
    <name evidence="12" type="ORF">DFR58_13414</name>
</gene>
<comment type="catalytic activity">
    <reaction evidence="8">
        <text>a 2,3-saturated acyl-[ACP] + NAD(+) = a (2E)-enoyl-[ACP] + NADH + H(+)</text>
        <dbReference type="Rhea" id="RHEA:10240"/>
        <dbReference type="Rhea" id="RHEA-COMP:9925"/>
        <dbReference type="Rhea" id="RHEA-COMP:9926"/>
        <dbReference type="ChEBI" id="CHEBI:15378"/>
        <dbReference type="ChEBI" id="CHEBI:57540"/>
        <dbReference type="ChEBI" id="CHEBI:57945"/>
        <dbReference type="ChEBI" id="CHEBI:78784"/>
        <dbReference type="ChEBI" id="CHEBI:78785"/>
        <dbReference type="EC" id="1.3.1.9"/>
    </reaction>
</comment>
<comment type="pathway">
    <text evidence="1">Lipid metabolism.</text>
</comment>
<evidence type="ECO:0000256" key="2">
    <source>
        <dbReference type="ARBA" id="ARBA00009233"/>
    </source>
</evidence>
<dbReference type="Proteomes" id="UP000253034">
    <property type="component" value="Unassembled WGS sequence"/>
</dbReference>
<sequence length="256" mass="27442">MGTLLKNKNILIMGVRNKWSIAWGIAKAAHEEGANLIYTYLGEREKEGVESLVSSLGEAGIYKCDITSDEEIDKLFEDLKAKYGVIHGIVHAIAYAKGEDIQNGFVNTSRDGFALAMDISAYSLTAVSQRAKDIMTEGGSIVTLTYMGAEKVFPGYNIMGVAKATLEAGVRYLASDVGPAGIRVNAISAGPIKTLSAKGVKDFNSILDSADQKAPLRRRIDHEDLGGPAVFFLSNMSKGVTGEIMHVDCGFNIMGV</sequence>
<evidence type="ECO:0000256" key="9">
    <source>
        <dbReference type="PIRSR" id="PIRSR000094-1"/>
    </source>
</evidence>
<dbReference type="CDD" id="cd05372">
    <property type="entry name" value="ENR_SDR"/>
    <property type="match status" value="1"/>
</dbReference>
<keyword evidence="4" id="KW-0276">Fatty acid metabolism</keyword>
<organism evidence="12 13">
    <name type="scientific">Anaerobacterium chartisolvens</name>
    <dbReference type="NCBI Taxonomy" id="1297424"/>
    <lineage>
        <taxon>Bacteria</taxon>
        <taxon>Bacillati</taxon>
        <taxon>Bacillota</taxon>
        <taxon>Clostridia</taxon>
        <taxon>Eubacteriales</taxon>
        <taxon>Oscillospiraceae</taxon>
        <taxon>Anaerobacterium</taxon>
    </lineage>
</organism>
<reference evidence="12 13" key="1">
    <citation type="submission" date="2018-07" db="EMBL/GenBank/DDBJ databases">
        <title>Genomic Encyclopedia of Type Strains, Phase IV (KMG-IV): sequencing the most valuable type-strain genomes for metagenomic binning, comparative biology and taxonomic classification.</title>
        <authorList>
            <person name="Goeker M."/>
        </authorList>
    </citation>
    <scope>NUCLEOTIDE SEQUENCE [LARGE SCALE GENOMIC DNA]</scope>
    <source>
        <strain evidence="12 13">DSM 27016</strain>
    </source>
</reference>
<feature type="binding site" evidence="11">
    <location>
        <begin position="20"/>
        <end position="21"/>
    </location>
    <ligand>
        <name>NAD(+)</name>
        <dbReference type="ChEBI" id="CHEBI:57540"/>
    </ligand>
</feature>
<dbReference type="EMBL" id="QPJT01000034">
    <property type="protein sequence ID" value="RCX09610.1"/>
    <property type="molecule type" value="Genomic_DNA"/>
</dbReference>
<keyword evidence="7 8" id="KW-0275">Fatty acid biosynthesis</keyword>
<dbReference type="InterPro" id="IPR036291">
    <property type="entry name" value="NAD(P)-bd_dom_sf"/>
</dbReference>
<feature type="active site" description="Proton acceptor" evidence="9">
    <location>
        <position position="156"/>
    </location>
</feature>
<dbReference type="GO" id="GO:0006633">
    <property type="term" value="P:fatty acid biosynthetic process"/>
    <property type="evidence" value="ECO:0007669"/>
    <property type="project" value="UniProtKB-KW"/>
</dbReference>
<proteinExistence type="inferred from homology"/>
<dbReference type="InterPro" id="IPR002347">
    <property type="entry name" value="SDR_fam"/>
</dbReference>
<dbReference type="Gene3D" id="1.10.8.400">
    <property type="entry name" value="Enoyl acyl carrier protein reductase"/>
    <property type="match status" value="1"/>
</dbReference>
<dbReference type="PANTHER" id="PTHR43159:SF2">
    <property type="entry name" value="ENOYL-[ACYL-CARRIER-PROTEIN] REDUCTASE [NADH], CHLOROPLASTIC"/>
    <property type="match status" value="1"/>
</dbReference>
<name>A0A369AJR9_9FIRM</name>
<dbReference type="PRINTS" id="PR00081">
    <property type="entry name" value="GDHRDH"/>
</dbReference>
<keyword evidence="13" id="KW-1185">Reference proteome</keyword>
<dbReference type="PIRSF" id="PIRSF000094">
    <property type="entry name" value="Enoyl-ACP_rdct"/>
    <property type="match status" value="1"/>
</dbReference>
<dbReference type="Pfam" id="PF13561">
    <property type="entry name" value="adh_short_C2"/>
    <property type="match status" value="1"/>
</dbReference>
<accession>A0A369AJR9</accession>
<evidence type="ECO:0000256" key="1">
    <source>
        <dbReference type="ARBA" id="ARBA00005189"/>
    </source>
</evidence>
<feature type="binding site" evidence="11">
    <location>
        <begin position="192"/>
        <end position="196"/>
    </location>
    <ligand>
        <name>NAD(+)</name>
        <dbReference type="ChEBI" id="CHEBI:57540"/>
    </ligand>
</feature>
<comment type="caution">
    <text evidence="12">The sequence shown here is derived from an EMBL/GenBank/DDBJ whole genome shotgun (WGS) entry which is preliminary data.</text>
</comment>
<dbReference type="SUPFAM" id="SSF51735">
    <property type="entry name" value="NAD(P)-binding Rossmann-fold domains"/>
    <property type="match status" value="1"/>
</dbReference>
<keyword evidence="8 11" id="KW-0520">NAD</keyword>